<keyword evidence="1" id="KW-0732">Signal</keyword>
<sequence length="249" mass="26964">MLPVRSRIFVAIFTLCVLLAACDDDTTTGPLQGKSGSMARFVLAKDHLYVANETTIKVFQVEANGALTSSGAVEAGFGIETIFAKDDNLFLGADNGMYVYSIANPAVPKFVSFYNHIMACDPVVVQGQYAYVTLRVSDCRTTGFDAVEVIDIRNLSSPVRVSSYATETPYGLGVDNNLLFVCQGDGGLKVFDVADPANVKQVKHYTSLHAYDVIPNQGVLLLTGNTGIYQYDYSDVLNIRQLSHIPVAP</sequence>
<dbReference type="AlphaFoldDB" id="A0AAP2DP45"/>
<organism evidence="2 3">
    <name type="scientific">Chryseosolibacter histidini</name>
    <dbReference type="NCBI Taxonomy" id="2782349"/>
    <lineage>
        <taxon>Bacteria</taxon>
        <taxon>Pseudomonadati</taxon>
        <taxon>Bacteroidota</taxon>
        <taxon>Cytophagia</taxon>
        <taxon>Cytophagales</taxon>
        <taxon>Chryseotaleaceae</taxon>
        <taxon>Chryseosolibacter</taxon>
    </lineage>
</organism>
<dbReference type="SUPFAM" id="SSF50969">
    <property type="entry name" value="YVTN repeat-like/Quinoprotein amine dehydrogenase"/>
    <property type="match status" value="1"/>
</dbReference>
<evidence type="ECO:0008006" key="4">
    <source>
        <dbReference type="Google" id="ProtNLM"/>
    </source>
</evidence>
<dbReference type="InterPro" id="IPR015943">
    <property type="entry name" value="WD40/YVTN_repeat-like_dom_sf"/>
</dbReference>
<accession>A0AAP2DP45</accession>
<dbReference type="PROSITE" id="PS51257">
    <property type="entry name" value="PROKAR_LIPOPROTEIN"/>
    <property type="match status" value="1"/>
</dbReference>
<name>A0AAP2DP45_9BACT</name>
<dbReference type="InterPro" id="IPR013211">
    <property type="entry name" value="LVIVD"/>
</dbReference>
<dbReference type="Proteomes" id="UP001319200">
    <property type="component" value="Unassembled WGS sequence"/>
</dbReference>
<dbReference type="EMBL" id="JAHESF010000031">
    <property type="protein sequence ID" value="MBT1699918.1"/>
    <property type="molecule type" value="Genomic_DNA"/>
</dbReference>
<proteinExistence type="predicted"/>
<keyword evidence="3" id="KW-1185">Reference proteome</keyword>
<dbReference type="RefSeq" id="WP_254168172.1">
    <property type="nucleotide sequence ID" value="NZ_JAHESF010000031.1"/>
</dbReference>
<evidence type="ECO:0000313" key="3">
    <source>
        <dbReference type="Proteomes" id="UP001319200"/>
    </source>
</evidence>
<feature type="signal peptide" evidence="1">
    <location>
        <begin position="1"/>
        <end position="20"/>
    </location>
</feature>
<reference evidence="2 3" key="1">
    <citation type="submission" date="2021-05" db="EMBL/GenBank/DDBJ databases">
        <title>A Polyphasic approach of four new species of the genus Ohtaekwangia: Ohtaekwangia histidinii sp. nov., Ohtaekwangia cretensis sp. nov., Ohtaekwangia indiensis sp. nov., Ohtaekwangia reichenbachii sp. nov. from diverse environment.</title>
        <authorList>
            <person name="Octaviana S."/>
        </authorList>
    </citation>
    <scope>NUCLEOTIDE SEQUENCE [LARGE SCALE GENOMIC DNA]</scope>
    <source>
        <strain evidence="2 3">PWU4</strain>
    </source>
</reference>
<evidence type="ECO:0000313" key="2">
    <source>
        <dbReference type="EMBL" id="MBT1699918.1"/>
    </source>
</evidence>
<dbReference type="Gene3D" id="2.130.10.10">
    <property type="entry name" value="YVTN repeat-like/Quinoprotein amine dehydrogenase"/>
    <property type="match status" value="1"/>
</dbReference>
<dbReference type="InterPro" id="IPR011044">
    <property type="entry name" value="Quino_amine_DH_bsu"/>
</dbReference>
<dbReference type="Pfam" id="PF08309">
    <property type="entry name" value="LVIVD"/>
    <property type="match status" value="2"/>
</dbReference>
<evidence type="ECO:0000256" key="1">
    <source>
        <dbReference type="SAM" id="SignalP"/>
    </source>
</evidence>
<comment type="caution">
    <text evidence="2">The sequence shown here is derived from an EMBL/GenBank/DDBJ whole genome shotgun (WGS) entry which is preliminary data.</text>
</comment>
<feature type="chain" id="PRO_5042947911" description="LVIVD repeat-containing protein" evidence="1">
    <location>
        <begin position="21"/>
        <end position="249"/>
    </location>
</feature>
<gene>
    <name evidence="2" type="ORF">KK083_23730</name>
</gene>
<protein>
    <recommendedName>
        <fullName evidence="4">LVIVD repeat-containing protein</fullName>
    </recommendedName>
</protein>